<accession>X0YAF1</accession>
<dbReference type="InterPro" id="IPR012334">
    <property type="entry name" value="Pectin_lyas_fold"/>
</dbReference>
<evidence type="ECO:0000259" key="1">
    <source>
        <dbReference type="Pfam" id="PF21258"/>
    </source>
</evidence>
<sequence length="211" mass="23536">DLISGDWFFPLDRKHHTGAVYLNGHWLSEAAKYEDVLKPSGKNPLWFAKVDDENTTIWAQFKGVDPNKENVEINARQTVFYPEKSGVNYITVRGFTMEHAATPWAPPTAEQIGLIGTHWSKGWIIENNIIRYSVCTGIALGKHSDEFDNTSQDSAEGYVETINRALKRGWSKENIGSHIVRNNHISHCEQAGIVGSLGAAFSTITGNDIHD</sequence>
<dbReference type="InterPro" id="IPR011050">
    <property type="entry name" value="Pectin_lyase_fold/virulence"/>
</dbReference>
<dbReference type="AlphaFoldDB" id="X0YAF1"/>
<dbReference type="Pfam" id="PF21258">
    <property type="entry name" value="Glyco_hydro_120_ins"/>
    <property type="match status" value="2"/>
</dbReference>
<feature type="domain" description="Glycoside hydrolase 120 insertion" evidence="1">
    <location>
        <begin position="45"/>
        <end position="73"/>
    </location>
</feature>
<organism evidence="2">
    <name type="scientific">marine sediment metagenome</name>
    <dbReference type="NCBI Taxonomy" id="412755"/>
    <lineage>
        <taxon>unclassified sequences</taxon>
        <taxon>metagenomes</taxon>
        <taxon>ecological metagenomes</taxon>
    </lineage>
</organism>
<comment type="caution">
    <text evidence="2">The sequence shown here is derived from an EMBL/GenBank/DDBJ whole genome shotgun (WGS) entry which is preliminary data.</text>
</comment>
<dbReference type="InterPro" id="IPR049169">
    <property type="entry name" value="Glyco_hydro_120_ins"/>
</dbReference>
<gene>
    <name evidence="2" type="ORF">S01H1_81270</name>
</gene>
<evidence type="ECO:0000313" key="2">
    <source>
        <dbReference type="EMBL" id="GAG52799.1"/>
    </source>
</evidence>
<dbReference type="Gene3D" id="2.160.20.10">
    <property type="entry name" value="Single-stranded right-handed beta-helix, Pectin lyase-like"/>
    <property type="match status" value="1"/>
</dbReference>
<feature type="non-terminal residue" evidence="2">
    <location>
        <position position="211"/>
    </location>
</feature>
<feature type="non-terminal residue" evidence="2">
    <location>
        <position position="1"/>
    </location>
</feature>
<proteinExistence type="predicted"/>
<feature type="domain" description="Glycoside hydrolase 120 insertion" evidence="1">
    <location>
        <begin position="3"/>
        <end position="42"/>
    </location>
</feature>
<dbReference type="SUPFAM" id="SSF51126">
    <property type="entry name" value="Pectin lyase-like"/>
    <property type="match status" value="1"/>
</dbReference>
<dbReference type="EMBL" id="BARS01054972">
    <property type="protein sequence ID" value="GAG52799.1"/>
    <property type="molecule type" value="Genomic_DNA"/>
</dbReference>
<name>X0YAF1_9ZZZZ</name>
<protein>
    <recommendedName>
        <fullName evidence="1">Glycoside hydrolase 120 insertion domain-containing protein</fullName>
    </recommendedName>
</protein>
<reference evidence="2" key="1">
    <citation type="journal article" date="2014" name="Front. Microbiol.">
        <title>High frequency of phylogenetically diverse reductive dehalogenase-homologous genes in deep subseafloor sedimentary metagenomes.</title>
        <authorList>
            <person name="Kawai M."/>
            <person name="Futagami T."/>
            <person name="Toyoda A."/>
            <person name="Takaki Y."/>
            <person name="Nishi S."/>
            <person name="Hori S."/>
            <person name="Arai W."/>
            <person name="Tsubouchi T."/>
            <person name="Morono Y."/>
            <person name="Uchiyama I."/>
            <person name="Ito T."/>
            <person name="Fujiyama A."/>
            <person name="Inagaki F."/>
            <person name="Takami H."/>
        </authorList>
    </citation>
    <scope>NUCLEOTIDE SEQUENCE</scope>
    <source>
        <strain evidence="2">Expedition CK06-06</strain>
    </source>
</reference>